<organism evidence="1 2">
    <name type="scientific">Actinorhabdospora filicis</name>
    <dbReference type="NCBI Taxonomy" id="1785913"/>
    <lineage>
        <taxon>Bacteria</taxon>
        <taxon>Bacillati</taxon>
        <taxon>Actinomycetota</taxon>
        <taxon>Actinomycetes</taxon>
        <taxon>Micromonosporales</taxon>
        <taxon>Micromonosporaceae</taxon>
        <taxon>Actinorhabdospora</taxon>
    </lineage>
</organism>
<proteinExistence type="predicted"/>
<dbReference type="SUPFAM" id="SSF117987">
    <property type="entry name" value="CRISPR-associated protein"/>
    <property type="match status" value="2"/>
</dbReference>
<dbReference type="Proteomes" id="UP001165079">
    <property type="component" value="Unassembled WGS sequence"/>
</dbReference>
<reference evidence="1" key="1">
    <citation type="submission" date="2023-03" db="EMBL/GenBank/DDBJ databases">
        <title>Actinorhabdospora filicis NBRC 111898.</title>
        <authorList>
            <person name="Ichikawa N."/>
            <person name="Sato H."/>
            <person name="Tonouchi N."/>
        </authorList>
    </citation>
    <scope>NUCLEOTIDE SEQUENCE</scope>
    <source>
        <strain evidence="1">NBRC 111898</strain>
    </source>
</reference>
<protein>
    <submittedName>
        <fullName evidence="1">Type I-E CRISPR-associated protein Cas6/Cse3/CasE</fullName>
    </submittedName>
</protein>
<keyword evidence="2" id="KW-1185">Reference proteome</keyword>
<dbReference type="RefSeq" id="WP_285662970.1">
    <property type="nucleotide sequence ID" value="NZ_BSTX01000001.1"/>
</dbReference>
<name>A0A9W6SKZ0_9ACTN</name>
<accession>A0A9W6SKZ0</accession>
<dbReference type="NCBIfam" id="TIGR01907">
    <property type="entry name" value="casE_Cse3"/>
    <property type="match status" value="1"/>
</dbReference>
<sequence>MYLARIWLNHRKREARGLLASPQAMHAAVLSSFPPMDAVARDDGARVLWRVDASPKPALYIASPELPDVGHLKEQAGWDTPEGGAVRSYGPFLDSIVDGHRYAFRLTANPTHAVKSTPDGSSKRMGHVTVAQQRRWLLDRMEGKGFAVAVTAQGEADVVVADRVVRSFRRGGRTVTLATATFDGVLDVTDAKAFRRALVAGIGPAKGYGCGLMTVVPVG</sequence>
<dbReference type="Gene3D" id="3.30.70.1210">
    <property type="entry name" value="Crispr-associated protein, domain 2"/>
    <property type="match status" value="1"/>
</dbReference>
<evidence type="ECO:0000313" key="1">
    <source>
        <dbReference type="EMBL" id="GLZ77717.1"/>
    </source>
</evidence>
<comment type="caution">
    <text evidence="1">The sequence shown here is derived from an EMBL/GenBank/DDBJ whole genome shotgun (WGS) entry which is preliminary data.</text>
</comment>
<dbReference type="Gene3D" id="3.30.70.1200">
    <property type="entry name" value="Crispr-associated protein, domain 1"/>
    <property type="match status" value="1"/>
</dbReference>
<dbReference type="Pfam" id="PF08798">
    <property type="entry name" value="CRISPR_assoc"/>
    <property type="match status" value="1"/>
</dbReference>
<dbReference type="CDD" id="cd09727">
    <property type="entry name" value="Cas6_I-E"/>
    <property type="match status" value="1"/>
</dbReference>
<evidence type="ECO:0000313" key="2">
    <source>
        <dbReference type="Proteomes" id="UP001165079"/>
    </source>
</evidence>
<dbReference type="SMART" id="SM01101">
    <property type="entry name" value="CRISPR_assoc"/>
    <property type="match status" value="1"/>
</dbReference>
<dbReference type="EMBL" id="BSTX01000001">
    <property type="protein sequence ID" value="GLZ77717.1"/>
    <property type="molecule type" value="Genomic_DNA"/>
</dbReference>
<dbReference type="AlphaFoldDB" id="A0A9W6SKZ0"/>
<gene>
    <name evidence="1" type="ORF">Afil01_25240</name>
</gene>
<dbReference type="InterPro" id="IPR010179">
    <property type="entry name" value="CRISPR-assoc_prot_Cse3"/>
</dbReference>